<reference evidence="2 3" key="1">
    <citation type="submission" date="2021-08" db="EMBL/GenBank/DDBJ databases">
        <title>Comparative Genomics Analysis of the Genus Qipengyuania Reveals Extensive Genetic Diversity and Metabolic Versatility, Including the Description of Fifteen Novel Species.</title>
        <authorList>
            <person name="Liu Y."/>
        </authorList>
    </citation>
    <scope>NUCLEOTIDE SEQUENCE [LARGE SCALE GENOMIC DNA]</scope>
    <source>
        <strain evidence="2 3">6D47A</strain>
    </source>
</reference>
<accession>A0ABS7J8K9</accession>
<dbReference type="Pfam" id="PF13579">
    <property type="entry name" value="Glyco_trans_4_4"/>
    <property type="match status" value="1"/>
</dbReference>
<comment type="caution">
    <text evidence="2">The sequence shown here is derived from an EMBL/GenBank/DDBJ whole genome shotgun (WGS) entry which is preliminary data.</text>
</comment>
<evidence type="ECO:0000313" key="2">
    <source>
        <dbReference type="EMBL" id="MBX7483654.1"/>
    </source>
</evidence>
<name>A0ABS7J8K9_9SPHN</name>
<gene>
    <name evidence="2" type="ORF">K3174_14050</name>
</gene>
<dbReference type="Gene3D" id="3.40.50.2000">
    <property type="entry name" value="Glycogen Phosphorylase B"/>
    <property type="match status" value="1"/>
</dbReference>
<dbReference type="EMBL" id="JAIGNO010000011">
    <property type="protein sequence ID" value="MBX7483654.1"/>
    <property type="molecule type" value="Genomic_DNA"/>
</dbReference>
<organism evidence="2 3">
    <name type="scientific">Qipengyuania qiaonensis</name>
    <dbReference type="NCBI Taxonomy" id="2867240"/>
    <lineage>
        <taxon>Bacteria</taxon>
        <taxon>Pseudomonadati</taxon>
        <taxon>Pseudomonadota</taxon>
        <taxon>Alphaproteobacteria</taxon>
        <taxon>Sphingomonadales</taxon>
        <taxon>Erythrobacteraceae</taxon>
        <taxon>Qipengyuania</taxon>
    </lineage>
</organism>
<feature type="domain" description="Glycosyltransferase subfamily 4-like N-terminal" evidence="1">
    <location>
        <begin position="16"/>
        <end position="169"/>
    </location>
</feature>
<evidence type="ECO:0000259" key="1">
    <source>
        <dbReference type="Pfam" id="PF13579"/>
    </source>
</evidence>
<keyword evidence="3" id="KW-1185">Reference proteome</keyword>
<sequence length="375" mass="41708">MKIGYIVHDLHDAAVHRRTVALREAGAEVVLAGFVRGSAATSASIATDATLVLGHTEDAKLAKRAVSVLAEIAFSAKLRRHLAECDVVIARNLESLAIAGRVVGTRPLVYECLDIHRLLLGEGLPHRLVQSVEARLLRRVDLILTSSPAFAREYFAHRPYDGDIVLLENRLDTSPFGGDPGVRPAPPTPPQGRWTIGWFGMLRCRRTLRELLRLAEVYSDRVEILIAGKPSPAELPDLAERAAGYSNVTYVGPYRPGDLPDLYSRCHFAWCIDWFEEGLNSAWLLPNRLYESAAFGVVPIALEEVETGRWLRQHECGVVIDRLNDLDGFLRELTSETYSFERNRIAGLDRSAVVADRAETDALLGRFSHLKTRRS</sequence>
<proteinExistence type="predicted"/>
<protein>
    <recommendedName>
        <fullName evidence="1">Glycosyltransferase subfamily 4-like N-terminal domain-containing protein</fullName>
    </recommendedName>
</protein>
<dbReference type="InterPro" id="IPR028098">
    <property type="entry name" value="Glyco_trans_4-like_N"/>
</dbReference>
<dbReference type="Proteomes" id="UP000755104">
    <property type="component" value="Unassembled WGS sequence"/>
</dbReference>
<evidence type="ECO:0000313" key="3">
    <source>
        <dbReference type="Proteomes" id="UP000755104"/>
    </source>
</evidence>
<dbReference type="SUPFAM" id="SSF53756">
    <property type="entry name" value="UDP-Glycosyltransferase/glycogen phosphorylase"/>
    <property type="match status" value="1"/>
</dbReference>
<dbReference type="Gene3D" id="3.40.50.11010">
    <property type="match status" value="1"/>
</dbReference>
<dbReference type="RefSeq" id="WP_221559682.1">
    <property type="nucleotide sequence ID" value="NZ_JAIGNO010000011.1"/>
</dbReference>